<dbReference type="Proteomes" id="UP001500840">
    <property type="component" value="Unassembled WGS sequence"/>
</dbReference>
<accession>A0ABP8N9G2</accession>
<dbReference type="EMBL" id="BAABGA010000058">
    <property type="protein sequence ID" value="GAA4461878.1"/>
    <property type="molecule type" value="Genomic_DNA"/>
</dbReference>
<keyword evidence="1" id="KW-0472">Membrane</keyword>
<reference evidence="3" key="1">
    <citation type="journal article" date="2019" name="Int. J. Syst. Evol. Microbiol.">
        <title>The Global Catalogue of Microorganisms (GCM) 10K type strain sequencing project: providing services to taxonomists for standard genome sequencing and annotation.</title>
        <authorList>
            <consortium name="The Broad Institute Genomics Platform"/>
            <consortium name="The Broad Institute Genome Sequencing Center for Infectious Disease"/>
            <person name="Wu L."/>
            <person name="Ma J."/>
        </authorList>
    </citation>
    <scope>NUCLEOTIDE SEQUENCE [LARGE SCALE GENOMIC DNA]</scope>
    <source>
        <strain evidence="3">JCM 17759</strain>
    </source>
</reference>
<protein>
    <submittedName>
        <fullName evidence="2">Uncharacterized protein</fullName>
    </submittedName>
</protein>
<feature type="transmembrane region" description="Helical" evidence="1">
    <location>
        <begin position="46"/>
        <end position="65"/>
    </location>
</feature>
<sequence length="139" mass="15843">MILLLIPVVATGLWLADWRLNRGFTKRPRGFARDPLFVASPIHTTVIVYLVFHYCWHMFWLIVSLPETGASYWHTPIVWGITLTHVERMVVAAMIVLVVTVFWFRGCNSDLVRVGDCLLTATEAVTLAFTMFAMPQYVG</sequence>
<dbReference type="RefSeq" id="WP_345325702.1">
    <property type="nucleotide sequence ID" value="NZ_BAABGA010000058.1"/>
</dbReference>
<keyword evidence="1" id="KW-1133">Transmembrane helix</keyword>
<evidence type="ECO:0000256" key="1">
    <source>
        <dbReference type="SAM" id="Phobius"/>
    </source>
</evidence>
<keyword evidence="1" id="KW-0812">Transmembrane</keyword>
<keyword evidence="3" id="KW-1185">Reference proteome</keyword>
<evidence type="ECO:0000313" key="3">
    <source>
        <dbReference type="Proteomes" id="UP001500840"/>
    </source>
</evidence>
<name>A0ABP8N9G2_9BACT</name>
<comment type="caution">
    <text evidence="2">The sequence shown here is derived from an EMBL/GenBank/DDBJ whole genome shotgun (WGS) entry which is preliminary data.</text>
</comment>
<organism evidence="2 3">
    <name type="scientific">Novipirellula rosea</name>
    <dbReference type="NCBI Taxonomy" id="1031540"/>
    <lineage>
        <taxon>Bacteria</taxon>
        <taxon>Pseudomonadati</taxon>
        <taxon>Planctomycetota</taxon>
        <taxon>Planctomycetia</taxon>
        <taxon>Pirellulales</taxon>
        <taxon>Pirellulaceae</taxon>
        <taxon>Novipirellula</taxon>
    </lineage>
</organism>
<proteinExistence type="predicted"/>
<feature type="transmembrane region" description="Helical" evidence="1">
    <location>
        <begin position="77"/>
        <end position="104"/>
    </location>
</feature>
<gene>
    <name evidence="2" type="ORF">GCM10023156_45010</name>
</gene>
<evidence type="ECO:0000313" key="2">
    <source>
        <dbReference type="EMBL" id="GAA4461878.1"/>
    </source>
</evidence>